<feature type="region of interest" description="Disordered" evidence="1">
    <location>
        <begin position="484"/>
        <end position="506"/>
    </location>
</feature>
<evidence type="ECO:0000313" key="3">
    <source>
        <dbReference type="RefSeq" id="XP_031747867.1"/>
    </source>
</evidence>
<name>A0A8J1IQJ3_XENTR</name>
<dbReference type="RefSeq" id="XP_031747867.1">
    <property type="nucleotide sequence ID" value="XM_031892007.1"/>
</dbReference>
<dbReference type="GeneID" id="116406908"/>
<dbReference type="KEGG" id="xtr:116406908"/>
<reference evidence="3" key="1">
    <citation type="submission" date="2025-08" db="UniProtKB">
        <authorList>
            <consortium name="RefSeq"/>
        </authorList>
    </citation>
    <scope>IDENTIFICATION</scope>
    <source>
        <strain evidence="3">Nigerian</strain>
        <tissue evidence="3">Liver and blood</tissue>
    </source>
</reference>
<feature type="compositionally biased region" description="Basic and acidic residues" evidence="1">
    <location>
        <begin position="204"/>
        <end position="223"/>
    </location>
</feature>
<dbReference type="OrthoDB" id="9909866at2759"/>
<proteinExistence type="predicted"/>
<keyword evidence="2" id="KW-1185">Reference proteome</keyword>
<organism evidence="2 3">
    <name type="scientific">Xenopus tropicalis</name>
    <name type="common">Western clawed frog</name>
    <name type="synonym">Silurana tropicalis</name>
    <dbReference type="NCBI Taxonomy" id="8364"/>
    <lineage>
        <taxon>Eukaryota</taxon>
        <taxon>Metazoa</taxon>
        <taxon>Chordata</taxon>
        <taxon>Craniata</taxon>
        <taxon>Vertebrata</taxon>
        <taxon>Euteleostomi</taxon>
        <taxon>Amphibia</taxon>
        <taxon>Batrachia</taxon>
        <taxon>Anura</taxon>
        <taxon>Pipoidea</taxon>
        <taxon>Pipidae</taxon>
        <taxon>Xenopodinae</taxon>
        <taxon>Xenopus</taxon>
        <taxon>Silurana</taxon>
    </lineage>
</organism>
<dbReference type="Proteomes" id="UP000008143">
    <property type="component" value="Chromosome 8"/>
</dbReference>
<protein>
    <submittedName>
        <fullName evidence="3">Uncharacterized protein LOC116406908</fullName>
    </submittedName>
</protein>
<feature type="region of interest" description="Disordered" evidence="1">
    <location>
        <begin position="98"/>
        <end position="117"/>
    </location>
</feature>
<dbReference type="AGR" id="Xenbase:XB-GENE-29092371"/>
<feature type="region of interest" description="Disordered" evidence="1">
    <location>
        <begin position="1"/>
        <end position="92"/>
    </location>
</feature>
<sequence length="905" mass="98116">MAAAGNKRVITGRGPTDPHDTVPRRPVPWASPYGKPSPAHRAAWNMETGPRARPPVPSCAPGASDPALPMRPTDDRRGKTTSTNPRPDPKCVRFCKAKRDVGSRTAAEPAQPKVPREHRLLGPLIPVRVEKARLKIMDPERVRSLRCAGLAAPGTGEGPDIPRMKTNRQSTPNPKQLDPLKRSTKQSGSAPVLSRRKTAPVISHKRETEKKDPDHPKEDKERLLLAQQVEHMGRREENSTLQVQRHRSAMTDPAEPKRNAEERCSTDPGRSWLENTTSRSSLLRMEETRDNSHHCYVQTKVSRRYTTDCSPLRQDKRLQSVGRRQVQLSEDVQGRKTVDHTQVEVSGQANRHGSVDCSQVQCSEQAEGQGTVDCNQVQHLDQAEGQGTVDCTQVQRSDPAEGQETVDCTQVQRSDPAEGQRTVDCTQVQRSFQAEGQGTVDGAQVQRSDQAEGQGSVDCTQVQCSGQAEGQGTVDCTKVEHSDQAEGQGTVDCTEVEHSDQTEGQRTVDCTEVEHSDQAEGQGTVDCTQVQRSDQAEGQGTVDCAQVQCSDQAEGQGTVDCAQVQRSDKAEGQGTVDCTQVQRSDQAEGQGTVDCAQVQCSDQAEGQGTVDCAQVQRSDQAEGQGSVDCTQVQRSDQTEGQGTVDCAQVQRSFQAEGQGTVDCTQVQRSDPAEGQGTVDCAQVQRSDQAEGQGTVEGNPIHLLGQAEGQEVVDHTVNPSFRSGQPKTKLALKLSSDSSDSGLGSGSSSLEGLIETPKGPSVCSAENRPIKDNIIRRSQGILVLTNSTDEDAIFIPKLEFAFTPDSSVDCSVLPQAKWGQTKCRESRGTYKGIYTPRGPSLSKSVMGKSLLIGGRSENYPSGTNNRHLATTDIVDLSLSFRDKFLKEIAPSDIPKILLTDEENDDV</sequence>
<gene>
    <name evidence="3 4" type="primary">LOC116406908</name>
</gene>
<evidence type="ECO:0000256" key="1">
    <source>
        <dbReference type="SAM" id="MobiDB-lite"/>
    </source>
</evidence>
<feature type="region of interest" description="Disordered" evidence="1">
    <location>
        <begin position="397"/>
        <end position="423"/>
    </location>
</feature>
<accession>A0A8J1IQJ3</accession>
<feature type="region of interest" description="Disordered" evidence="1">
    <location>
        <begin position="732"/>
        <end position="759"/>
    </location>
</feature>
<evidence type="ECO:0000313" key="4">
    <source>
        <dbReference type="Xenbase" id="XB-GENE-29092371"/>
    </source>
</evidence>
<feature type="compositionally biased region" description="Basic and acidic residues" evidence="1">
    <location>
        <begin position="254"/>
        <end position="265"/>
    </location>
</feature>
<dbReference type="Xenbase" id="XB-GENE-29092371">
    <property type="gene designation" value="LOC116406908"/>
</dbReference>
<feature type="compositionally biased region" description="Low complexity" evidence="1">
    <location>
        <begin position="733"/>
        <end position="752"/>
    </location>
</feature>
<dbReference type="OMA" id="GQGTVDC"/>
<feature type="region of interest" description="Disordered" evidence="1">
    <location>
        <begin position="148"/>
        <end position="276"/>
    </location>
</feature>
<evidence type="ECO:0000313" key="2">
    <source>
        <dbReference type="Proteomes" id="UP000008143"/>
    </source>
</evidence>
<dbReference type="AlphaFoldDB" id="A0A8J1IQJ3"/>